<name>A0A159Z0D3_9RHOB</name>
<protein>
    <submittedName>
        <fullName evidence="1">Precorrin-3 methyltransferase</fullName>
    </submittedName>
</protein>
<sequence>MTGALVIAGLGPGAERMVTPEVMAALAGATDVLGYLPYVARIAPGRA</sequence>
<dbReference type="InterPro" id="IPR014777">
    <property type="entry name" value="4pyrrole_Mease_sub1"/>
</dbReference>
<proteinExistence type="predicted"/>
<dbReference type="EMBL" id="CP012661">
    <property type="protein sequence ID" value="AMY67324.1"/>
    <property type="molecule type" value="Genomic_DNA"/>
</dbReference>
<evidence type="ECO:0000313" key="1">
    <source>
        <dbReference type="EMBL" id="AMY67324.1"/>
    </source>
</evidence>
<dbReference type="STRING" id="1335048.AKL17_0062"/>
<keyword evidence="2" id="KW-1185">Reference proteome</keyword>
<dbReference type="KEGG" id="daa:AKL17_0062"/>
<dbReference type="AlphaFoldDB" id="A0A159Z0D3"/>
<dbReference type="InterPro" id="IPR035996">
    <property type="entry name" value="4pyrrol_Methylase_sf"/>
</dbReference>
<reference evidence="1 2" key="1">
    <citation type="submission" date="2015-09" db="EMBL/GenBank/DDBJ databases">
        <title>Complete genome sequence of Defluviimonas alba cai42t isolated from an oilfield in Xinjiang.</title>
        <authorList>
            <person name="Geng S."/>
            <person name="Pan X."/>
            <person name="Wu X."/>
        </authorList>
    </citation>
    <scope>NUCLEOTIDE SEQUENCE [LARGE SCALE GENOMIC DNA]</scope>
    <source>
        <strain evidence="2">cai42</strain>
    </source>
</reference>
<accession>A0A159Z0D3</accession>
<evidence type="ECO:0000313" key="2">
    <source>
        <dbReference type="Proteomes" id="UP000076128"/>
    </source>
</evidence>
<keyword evidence="1" id="KW-0489">Methyltransferase</keyword>
<organism evidence="1 2">
    <name type="scientific">Frigidibacter mobilis</name>
    <dbReference type="NCBI Taxonomy" id="1335048"/>
    <lineage>
        <taxon>Bacteria</taxon>
        <taxon>Pseudomonadati</taxon>
        <taxon>Pseudomonadota</taxon>
        <taxon>Alphaproteobacteria</taxon>
        <taxon>Rhodobacterales</taxon>
        <taxon>Paracoccaceae</taxon>
        <taxon>Frigidibacter</taxon>
    </lineage>
</organism>
<gene>
    <name evidence="1" type="ORF">AKL17_0062</name>
</gene>
<dbReference type="GO" id="GO:0008168">
    <property type="term" value="F:methyltransferase activity"/>
    <property type="evidence" value="ECO:0007669"/>
    <property type="project" value="UniProtKB-KW"/>
</dbReference>
<dbReference type="Gene3D" id="3.40.1010.10">
    <property type="entry name" value="Cobalt-precorrin-4 Transmethylase, Domain 1"/>
    <property type="match status" value="1"/>
</dbReference>
<dbReference type="Proteomes" id="UP000076128">
    <property type="component" value="Chromosome"/>
</dbReference>
<dbReference type="GO" id="GO:0032259">
    <property type="term" value="P:methylation"/>
    <property type="evidence" value="ECO:0007669"/>
    <property type="project" value="UniProtKB-KW"/>
</dbReference>
<dbReference type="SUPFAM" id="SSF53790">
    <property type="entry name" value="Tetrapyrrole methylase"/>
    <property type="match status" value="1"/>
</dbReference>
<keyword evidence="1" id="KW-0808">Transferase</keyword>